<dbReference type="RefSeq" id="WP_010782280.1">
    <property type="nucleotide sequence ID" value="NZ_ASWH01000001.1"/>
</dbReference>
<evidence type="ECO:0000313" key="4">
    <source>
        <dbReference type="Proteomes" id="UP000013750"/>
    </source>
</evidence>
<evidence type="ECO:0000313" key="3">
    <source>
        <dbReference type="EMBL" id="EOW80723.1"/>
    </source>
</evidence>
<gene>
    <name evidence="3" type="ORF">I592_00007</name>
    <name evidence="2" type="ORF">UKC_03955</name>
</gene>
<dbReference type="OrthoDB" id="2249491at2"/>
<keyword evidence="1" id="KW-1133">Transmembrane helix</keyword>
<protein>
    <recommendedName>
        <fullName evidence="6">DUF4811 domain-containing protein</fullName>
    </recommendedName>
</protein>
<keyword evidence="5" id="KW-1185">Reference proteome</keyword>
<dbReference type="eggNOG" id="ENOG5032RPZ">
    <property type="taxonomic scope" value="Bacteria"/>
</dbReference>
<dbReference type="EMBL" id="ASWH01000001">
    <property type="protein sequence ID" value="EOW80723.1"/>
    <property type="molecule type" value="Genomic_DNA"/>
</dbReference>
<evidence type="ECO:0000256" key="1">
    <source>
        <dbReference type="SAM" id="Phobius"/>
    </source>
</evidence>
<proteinExistence type="predicted"/>
<reference evidence="3 5" key="2">
    <citation type="submission" date="2013-03" db="EMBL/GenBank/DDBJ databases">
        <title>The Genome Sequence of Enterococcus gilvus ATCC BAA-350 (PacBio/Illumina hybrid assembly).</title>
        <authorList>
            <consortium name="The Broad Institute Genomics Platform"/>
            <consortium name="The Broad Institute Genome Sequencing Center for Infectious Disease"/>
            <person name="Earl A."/>
            <person name="Russ C."/>
            <person name="Gilmore M."/>
            <person name="Surin D."/>
            <person name="Walker B."/>
            <person name="Young S."/>
            <person name="Zeng Q."/>
            <person name="Gargeya S."/>
            <person name="Fitzgerald M."/>
            <person name="Haas B."/>
            <person name="Abouelleil A."/>
            <person name="Allen A.W."/>
            <person name="Alvarado L."/>
            <person name="Arachchi H.M."/>
            <person name="Berlin A.M."/>
            <person name="Chapman S.B."/>
            <person name="Gainer-Dewar J."/>
            <person name="Goldberg J."/>
            <person name="Griggs A."/>
            <person name="Gujja S."/>
            <person name="Hansen M."/>
            <person name="Howarth C."/>
            <person name="Imamovic A."/>
            <person name="Ireland A."/>
            <person name="Larimer J."/>
            <person name="McCowan C."/>
            <person name="Murphy C."/>
            <person name="Pearson M."/>
            <person name="Poon T.W."/>
            <person name="Priest M."/>
            <person name="Roberts A."/>
            <person name="Saif S."/>
            <person name="Shea T."/>
            <person name="Sisk P."/>
            <person name="Sykes S."/>
            <person name="Wortman J."/>
            <person name="Nusbaum C."/>
            <person name="Birren B."/>
        </authorList>
    </citation>
    <scope>NUCLEOTIDE SEQUENCE [LARGE SCALE GENOMIC DNA]</scope>
    <source>
        <strain evidence="3 5">ATCC BAA-350</strain>
    </source>
</reference>
<dbReference type="Pfam" id="PF16069">
    <property type="entry name" value="DUF4811"/>
    <property type="match status" value="1"/>
</dbReference>
<organism evidence="2 4">
    <name type="scientific">Enterococcus gilvus ATCC BAA-350</name>
    <dbReference type="NCBI Taxonomy" id="1158614"/>
    <lineage>
        <taxon>Bacteria</taxon>
        <taxon>Bacillati</taxon>
        <taxon>Bacillota</taxon>
        <taxon>Bacilli</taxon>
        <taxon>Lactobacillales</taxon>
        <taxon>Enterococcaceae</taxon>
        <taxon>Enterococcus</taxon>
    </lineage>
</organism>
<dbReference type="HOGENOM" id="CLU_096771_0_0_9"/>
<dbReference type="AlphaFoldDB" id="R2XVM0"/>
<dbReference type="EMBL" id="AJDQ01000012">
    <property type="protein sequence ID" value="EOI54002.1"/>
    <property type="molecule type" value="Genomic_DNA"/>
</dbReference>
<evidence type="ECO:0000313" key="2">
    <source>
        <dbReference type="EMBL" id="EOI54002.1"/>
    </source>
</evidence>
<keyword evidence="1" id="KW-0472">Membrane</keyword>
<sequence length="236" mass="27095">MIFVVTVISVLAFALTNIFAKKTWQTVLSIIFAGIFLISLALITANDHYHYGMKKVTETTTQTLLSTADNKDMNMLLYQPLGDGTEKIYLYKTNDSQKKPKTTGTDHVSNIVKTNQKKSQLKTEKTYWVYKNDTTKFWFGLSSKNHQLVKERNTFDVQNEWFVLSTTQAKKLAKLAQENKSTMQNDAKLFVQEKVKTAMMQNPTMDQTTQQKIIQEATSEYQHQAMAKLIAKIEKE</sequence>
<dbReference type="InterPro" id="IPR032083">
    <property type="entry name" value="DUF4811"/>
</dbReference>
<reference evidence="2 4" key="1">
    <citation type="submission" date="2013-02" db="EMBL/GenBank/DDBJ databases">
        <title>The Genome Sequence of Enterococcus gilvus ATCC BAA-350.</title>
        <authorList>
            <consortium name="The Broad Institute Genome Sequencing Platform"/>
            <consortium name="The Broad Institute Genome Sequencing Center for Infectious Disease"/>
            <person name="Earl A.M."/>
            <person name="Gilmore M.S."/>
            <person name="Lebreton F."/>
            <person name="Walker B."/>
            <person name="Young S.K."/>
            <person name="Zeng Q."/>
            <person name="Gargeya S."/>
            <person name="Fitzgerald M."/>
            <person name="Haas B."/>
            <person name="Abouelleil A."/>
            <person name="Alvarado L."/>
            <person name="Arachchi H.M."/>
            <person name="Berlin A.M."/>
            <person name="Chapman S.B."/>
            <person name="Dewar J."/>
            <person name="Goldberg J."/>
            <person name="Griggs A."/>
            <person name="Gujja S."/>
            <person name="Hansen M."/>
            <person name="Howarth C."/>
            <person name="Imamovic A."/>
            <person name="Larimer J."/>
            <person name="McCowan C."/>
            <person name="Murphy C."/>
            <person name="Neiman D."/>
            <person name="Pearson M."/>
            <person name="Priest M."/>
            <person name="Roberts A."/>
            <person name="Saif S."/>
            <person name="Shea T."/>
            <person name="Sisk P."/>
            <person name="Sykes S."/>
            <person name="Wortman J."/>
            <person name="Nusbaum C."/>
            <person name="Birren B."/>
        </authorList>
    </citation>
    <scope>NUCLEOTIDE SEQUENCE [LARGE SCALE GENOMIC DNA]</scope>
    <source>
        <strain evidence="2 4">ATCC BAA-350</strain>
    </source>
</reference>
<keyword evidence="1" id="KW-0812">Transmembrane</keyword>
<dbReference type="PATRIC" id="fig|1158614.3.peg.3951"/>
<dbReference type="Proteomes" id="UP000014160">
    <property type="component" value="Unassembled WGS sequence"/>
</dbReference>
<comment type="caution">
    <text evidence="2">The sequence shown here is derived from an EMBL/GenBank/DDBJ whole genome shotgun (WGS) entry which is preliminary data.</text>
</comment>
<feature type="transmembrane region" description="Helical" evidence="1">
    <location>
        <begin position="30"/>
        <end position="49"/>
    </location>
</feature>
<name>R2XVM0_9ENTE</name>
<evidence type="ECO:0008006" key="6">
    <source>
        <dbReference type="Google" id="ProtNLM"/>
    </source>
</evidence>
<evidence type="ECO:0000313" key="5">
    <source>
        <dbReference type="Proteomes" id="UP000014160"/>
    </source>
</evidence>
<accession>R2XVM0</accession>
<dbReference type="Proteomes" id="UP000013750">
    <property type="component" value="Unassembled WGS sequence"/>
</dbReference>